<dbReference type="PANTHER" id="PTHR37943:SF1">
    <property type="entry name" value="PROTEIN VES"/>
    <property type="match status" value="1"/>
</dbReference>
<dbReference type="Gene3D" id="2.60.120.10">
    <property type="entry name" value="Jelly Rolls"/>
    <property type="match status" value="1"/>
</dbReference>
<evidence type="ECO:0000313" key="2">
    <source>
        <dbReference type="Proteomes" id="UP000255024"/>
    </source>
</evidence>
<dbReference type="EMBL" id="UGQL01000001">
    <property type="protein sequence ID" value="STZ27608.1"/>
    <property type="molecule type" value="Genomic_DNA"/>
</dbReference>
<dbReference type="SUPFAM" id="SSF51182">
    <property type="entry name" value="RmlC-like cupins"/>
    <property type="match status" value="1"/>
</dbReference>
<dbReference type="InterPro" id="IPR014710">
    <property type="entry name" value="RmlC-like_jellyroll"/>
</dbReference>
<keyword evidence="2" id="KW-1185">Reference proteome</keyword>
<dbReference type="Pfam" id="PF05962">
    <property type="entry name" value="HutD"/>
    <property type="match status" value="1"/>
</dbReference>
<sequence>MHIEFIQKETVTANQWSGGQTREYSIYPKTALYADRKFAFRISSATIETIPSEFTKFEGYHRYLAMLDGQLDLTINGVDQHYENHELFAFKSTDTITSYSKGTDFNLMLQDTIVDEVVAVRQEPFQTNQPFIMLFALAAGEVVINTQSFEMQLWDCILITNEEEQTAEVQVNQPTIVGYWSMPKIK</sequence>
<name>A0A378RLL6_MYROD</name>
<proteinExistence type="predicted"/>
<dbReference type="AlphaFoldDB" id="A0A378RLL6"/>
<evidence type="ECO:0000313" key="1">
    <source>
        <dbReference type="EMBL" id="STZ27608.1"/>
    </source>
</evidence>
<dbReference type="PANTHER" id="PTHR37943">
    <property type="entry name" value="PROTEIN VES"/>
    <property type="match status" value="1"/>
</dbReference>
<dbReference type="InterPro" id="IPR011051">
    <property type="entry name" value="RmlC_Cupin_sf"/>
</dbReference>
<organism evidence="1 2">
    <name type="scientific">Myroides odoratus</name>
    <name type="common">Flavobacterium odoratum</name>
    <dbReference type="NCBI Taxonomy" id="256"/>
    <lineage>
        <taxon>Bacteria</taxon>
        <taxon>Pseudomonadati</taxon>
        <taxon>Bacteroidota</taxon>
        <taxon>Flavobacteriia</taxon>
        <taxon>Flavobacteriales</taxon>
        <taxon>Flavobacteriaceae</taxon>
        <taxon>Myroides</taxon>
    </lineage>
</organism>
<dbReference type="RefSeq" id="WP_115090514.1">
    <property type="nucleotide sequence ID" value="NZ_CP068107.1"/>
</dbReference>
<protein>
    <submittedName>
        <fullName evidence="1">Uncharacterized protein conserved in bacteria</fullName>
    </submittedName>
</protein>
<dbReference type="InterPro" id="IPR010282">
    <property type="entry name" value="Uncharacterised_HutD/Ves"/>
</dbReference>
<reference evidence="1 2" key="1">
    <citation type="submission" date="2018-06" db="EMBL/GenBank/DDBJ databases">
        <authorList>
            <consortium name="Pathogen Informatics"/>
            <person name="Doyle S."/>
        </authorList>
    </citation>
    <scope>NUCLEOTIDE SEQUENCE [LARGE SCALE GENOMIC DNA]</scope>
    <source>
        <strain evidence="1 2">NCTC11179</strain>
    </source>
</reference>
<accession>A0A378RLL6</accession>
<gene>
    <name evidence="1" type="ORF">NCTC11179_01144</name>
</gene>
<dbReference type="Proteomes" id="UP000255024">
    <property type="component" value="Unassembled WGS sequence"/>
</dbReference>